<accession>A0A8X8ICW0</accession>
<organism evidence="1 2">
    <name type="scientific">Hydrobacter penzbergensis</name>
    <dbReference type="NCBI Taxonomy" id="1235997"/>
    <lineage>
        <taxon>Bacteria</taxon>
        <taxon>Pseudomonadati</taxon>
        <taxon>Bacteroidota</taxon>
        <taxon>Chitinophagia</taxon>
        <taxon>Chitinophagales</taxon>
        <taxon>Chitinophagaceae</taxon>
        <taxon>Hydrobacter</taxon>
    </lineage>
</organism>
<gene>
    <name evidence="1" type="ORF">SAMN05444410_10848</name>
</gene>
<dbReference type="RefSeq" id="WP_092723880.1">
    <property type="nucleotide sequence ID" value="NZ_FNNO01000008.1"/>
</dbReference>
<name>A0A8X8ICW0_9BACT</name>
<keyword evidence="2" id="KW-1185">Reference proteome</keyword>
<protein>
    <submittedName>
        <fullName evidence="1">Uncharacterized protein</fullName>
    </submittedName>
</protein>
<proteinExistence type="predicted"/>
<evidence type="ECO:0000313" key="1">
    <source>
        <dbReference type="EMBL" id="SDX01840.1"/>
    </source>
</evidence>
<reference evidence="1 2" key="1">
    <citation type="submission" date="2016-10" db="EMBL/GenBank/DDBJ databases">
        <authorList>
            <person name="Varghese N."/>
            <person name="Submissions S."/>
        </authorList>
    </citation>
    <scope>NUCLEOTIDE SEQUENCE [LARGE SCALE GENOMIC DNA]</scope>
    <source>
        <strain evidence="1 2">DSM 25353</strain>
    </source>
</reference>
<dbReference type="Proteomes" id="UP000198711">
    <property type="component" value="Unassembled WGS sequence"/>
</dbReference>
<dbReference type="EMBL" id="FNNO01000008">
    <property type="protein sequence ID" value="SDX01840.1"/>
    <property type="molecule type" value="Genomic_DNA"/>
</dbReference>
<sequence length="574" mass="67223">MNAVNIFAYEASVGGLEKLREEIYRRIGHNIFAPSYQTLCSHILNCIDYPNKPNVSEGEQTVLKALQQVKDIFTDHFGYWEQDFPSVSVPSEYELFLLNLLDLIKLPGIEYKRLDTLVKEDLSKRNQTIQKYLRERYIQNYKNNAEQPRNQEERTLLAFYTRNIEEQQIIVDYLVNGVKRKSIEMSTSYYDAFGWVTNLGERPYLTASPISEKYFDHEQIDRVSHRLLDISIVEGKELKELYNTDRPEFYRRLFTVAPATEVIEVIKFYLQTLAPLTDNRRSLFEEMFELYNTGKFYGFYGLALGQVEGLFSEMVAKKYPQLNKSSLPDKVRALRSGQSNHYLALDYYEYFIPLQRNKFMHAGIDDEIEIKAHDLLLDLANVLSIYASLDAPIVVLTQMIKKRIPDEFIDVEGFNKFFELIDLSTRHKDFTSLKVEIDDFEKNFLIRRLEDAGILTDLENHIPETLKHLTDTVKLHTSYEGALPVNLDQWTNHLINTQKKKLIERLSLFYDVHYDILQKLLSCLTFLSQSSKNMPSMDRLTKDKIQKLKRDHEDDLKKIALITKIMEEAKSKLV</sequence>
<evidence type="ECO:0000313" key="2">
    <source>
        <dbReference type="Proteomes" id="UP000198711"/>
    </source>
</evidence>
<comment type="caution">
    <text evidence="1">The sequence shown here is derived from an EMBL/GenBank/DDBJ whole genome shotgun (WGS) entry which is preliminary data.</text>
</comment>
<dbReference type="AlphaFoldDB" id="A0A8X8ICW0"/>